<evidence type="ECO:0000256" key="1">
    <source>
        <dbReference type="ARBA" id="ARBA00022679"/>
    </source>
</evidence>
<dbReference type="CDD" id="cd03809">
    <property type="entry name" value="GT4_MtfB-like"/>
    <property type="match status" value="1"/>
</dbReference>
<comment type="caution">
    <text evidence="4">The sequence shown here is derived from an EMBL/GenBank/DDBJ whole genome shotgun (WGS) entry which is preliminary data.</text>
</comment>
<evidence type="ECO:0000259" key="3">
    <source>
        <dbReference type="Pfam" id="PF13439"/>
    </source>
</evidence>
<dbReference type="PANTHER" id="PTHR46401:SF2">
    <property type="entry name" value="GLYCOSYLTRANSFERASE WBBK-RELATED"/>
    <property type="match status" value="1"/>
</dbReference>
<proteinExistence type="predicted"/>
<feature type="domain" description="Glycosyltransferase subfamily 4-like N-terminal" evidence="3">
    <location>
        <begin position="16"/>
        <end position="195"/>
    </location>
</feature>
<name>A0A0G1ZXY3_9BACT</name>
<dbReference type="Gene3D" id="3.40.50.2000">
    <property type="entry name" value="Glycogen Phosphorylase B"/>
    <property type="match status" value="2"/>
</dbReference>
<dbReference type="GO" id="GO:0009103">
    <property type="term" value="P:lipopolysaccharide biosynthetic process"/>
    <property type="evidence" value="ECO:0007669"/>
    <property type="project" value="TreeGrafter"/>
</dbReference>
<keyword evidence="1 4" id="KW-0808">Transferase</keyword>
<dbReference type="EMBL" id="LCRI01000002">
    <property type="protein sequence ID" value="KKW33282.1"/>
    <property type="molecule type" value="Genomic_DNA"/>
</dbReference>
<dbReference type="PANTHER" id="PTHR46401">
    <property type="entry name" value="GLYCOSYLTRANSFERASE WBBK-RELATED"/>
    <property type="match status" value="1"/>
</dbReference>
<evidence type="ECO:0000259" key="2">
    <source>
        <dbReference type="Pfam" id="PF00534"/>
    </source>
</evidence>
<dbReference type="Pfam" id="PF13439">
    <property type="entry name" value="Glyco_transf_4"/>
    <property type="match status" value="1"/>
</dbReference>
<dbReference type="InterPro" id="IPR001296">
    <property type="entry name" value="Glyco_trans_1"/>
</dbReference>
<organism evidence="4 5">
    <name type="scientific">Candidatus Uhrbacteria bacterium GW2011_GWA2_53_10</name>
    <dbReference type="NCBI Taxonomy" id="1618980"/>
    <lineage>
        <taxon>Bacteria</taxon>
        <taxon>Candidatus Uhriibacteriota</taxon>
    </lineage>
</organism>
<dbReference type="SUPFAM" id="SSF53756">
    <property type="entry name" value="UDP-Glycosyltransferase/glycogen phosphorylase"/>
    <property type="match status" value="1"/>
</dbReference>
<gene>
    <name evidence="4" type="ORF">UY77_C0002G0030</name>
</gene>
<reference evidence="4 5" key="1">
    <citation type="journal article" date="2015" name="Nature">
        <title>rRNA introns, odd ribosomes, and small enigmatic genomes across a large radiation of phyla.</title>
        <authorList>
            <person name="Brown C.T."/>
            <person name="Hug L.A."/>
            <person name="Thomas B.C."/>
            <person name="Sharon I."/>
            <person name="Castelle C.J."/>
            <person name="Singh A."/>
            <person name="Wilkins M.J."/>
            <person name="Williams K.H."/>
            <person name="Banfield J.F."/>
        </authorList>
    </citation>
    <scope>NUCLEOTIDE SEQUENCE [LARGE SCALE GENOMIC DNA]</scope>
</reference>
<evidence type="ECO:0000313" key="4">
    <source>
        <dbReference type="EMBL" id="KKW33282.1"/>
    </source>
</evidence>
<dbReference type="Pfam" id="PF00534">
    <property type="entry name" value="Glycos_transf_1"/>
    <property type="match status" value="1"/>
</dbReference>
<dbReference type="InterPro" id="IPR028098">
    <property type="entry name" value="Glyco_trans_4-like_N"/>
</dbReference>
<feature type="domain" description="Glycosyl transferase family 1" evidence="2">
    <location>
        <begin position="217"/>
        <end position="371"/>
    </location>
</feature>
<sequence>MRVLVDIRHLTRPQPSGVGEYTRELLEAIFRLEQRYDYTLLSTGRHAPSPVFSPLNVEGQRYAHRPTPNTLQVPNIHHLHIPIPNKILHASMVLRHDPTITKLAGGRPDLLFLPNLNIAPIPPELPYVLTVHDLSWRLFPHFFSRRMRLWHRLTRPERLITHARAIITPSHATREDLLRLFPVPAEHVHVIAHGVADLFHPTFETRDHGVRSRYKLPKRFVVFLGTIEPRKNLLTTLAAIASYRAQSRDNMHLVVVGGNGWNTRPIRKRFAEPDVRVWTHLIGAVPAEDRPAILRSAQALVWPSLYEGFGLPILEAMACGTPVITSLVASLPEVGGDAALYIDPTNPHDVTMALHSLVQSPTLRALLREKGFAQAKNFSWNTSAKKTIEVFEKALH</sequence>
<dbReference type="GO" id="GO:0016757">
    <property type="term" value="F:glycosyltransferase activity"/>
    <property type="evidence" value="ECO:0007669"/>
    <property type="project" value="InterPro"/>
</dbReference>
<accession>A0A0G1ZXY3</accession>
<dbReference type="Proteomes" id="UP000034711">
    <property type="component" value="Unassembled WGS sequence"/>
</dbReference>
<dbReference type="AlphaFoldDB" id="A0A0G1ZXY3"/>
<protein>
    <submittedName>
        <fullName evidence="4">Glycosyl transferase group 1</fullName>
    </submittedName>
</protein>
<evidence type="ECO:0000313" key="5">
    <source>
        <dbReference type="Proteomes" id="UP000034711"/>
    </source>
</evidence>
<dbReference type="FunFam" id="3.40.50.2000:FF:000119">
    <property type="entry name" value="Glycosyl transferase group 1"/>
    <property type="match status" value="1"/>
</dbReference>